<name>X1K9E7_9ZZZZ</name>
<accession>X1K9E7</accession>
<reference evidence="1" key="1">
    <citation type="journal article" date="2014" name="Front. Microbiol.">
        <title>High frequency of phylogenetically diverse reductive dehalogenase-homologous genes in deep subseafloor sedimentary metagenomes.</title>
        <authorList>
            <person name="Kawai M."/>
            <person name="Futagami T."/>
            <person name="Toyoda A."/>
            <person name="Takaki Y."/>
            <person name="Nishi S."/>
            <person name="Hori S."/>
            <person name="Arai W."/>
            <person name="Tsubouchi T."/>
            <person name="Morono Y."/>
            <person name="Uchiyama I."/>
            <person name="Ito T."/>
            <person name="Fujiyama A."/>
            <person name="Inagaki F."/>
            <person name="Takami H."/>
        </authorList>
    </citation>
    <scope>NUCLEOTIDE SEQUENCE</scope>
    <source>
        <strain evidence="1">Expedition CK06-06</strain>
    </source>
</reference>
<protein>
    <submittedName>
        <fullName evidence="1">Uncharacterized protein</fullName>
    </submittedName>
</protein>
<gene>
    <name evidence="1" type="ORF">S03H2_60026</name>
</gene>
<dbReference type="EMBL" id="BARU01038647">
    <property type="protein sequence ID" value="GAH86864.1"/>
    <property type="molecule type" value="Genomic_DNA"/>
</dbReference>
<comment type="caution">
    <text evidence="1">The sequence shown here is derived from an EMBL/GenBank/DDBJ whole genome shotgun (WGS) entry which is preliminary data.</text>
</comment>
<proteinExistence type="predicted"/>
<feature type="non-terminal residue" evidence="1">
    <location>
        <position position="31"/>
    </location>
</feature>
<organism evidence="1">
    <name type="scientific">marine sediment metagenome</name>
    <dbReference type="NCBI Taxonomy" id="412755"/>
    <lineage>
        <taxon>unclassified sequences</taxon>
        <taxon>metagenomes</taxon>
        <taxon>ecological metagenomes</taxon>
    </lineage>
</organism>
<dbReference type="AlphaFoldDB" id="X1K9E7"/>
<sequence length="31" mass="3325">MKNQNGDLRVVIDLKDGKASVGIQAPECDPL</sequence>
<evidence type="ECO:0000313" key="1">
    <source>
        <dbReference type="EMBL" id="GAH86864.1"/>
    </source>
</evidence>